<dbReference type="GO" id="GO:0033263">
    <property type="term" value="C:CORVET complex"/>
    <property type="evidence" value="ECO:0007669"/>
    <property type="project" value="TreeGrafter"/>
</dbReference>
<proteinExistence type="predicted"/>
<dbReference type="InterPro" id="IPR045111">
    <property type="entry name" value="Vps41/Vps8"/>
</dbReference>
<dbReference type="GO" id="GO:0006623">
    <property type="term" value="P:protein targeting to vacuole"/>
    <property type="evidence" value="ECO:0007669"/>
    <property type="project" value="InterPro"/>
</dbReference>
<dbReference type="PANTHER" id="PTHR12616:SF8">
    <property type="entry name" value="VACUOLAR PROTEIN SORTING-ASSOCIATED PROTEIN 8 HOMOLOG"/>
    <property type="match status" value="1"/>
</dbReference>
<dbReference type="GO" id="GO:0030897">
    <property type="term" value="C:HOPS complex"/>
    <property type="evidence" value="ECO:0007669"/>
    <property type="project" value="TreeGrafter"/>
</dbReference>
<dbReference type="AlphaFoldDB" id="A0A2G9SDW8"/>
<organism evidence="1">
    <name type="scientific">Aquarana catesbeiana</name>
    <name type="common">American bullfrog</name>
    <name type="synonym">Rana catesbeiana</name>
    <dbReference type="NCBI Taxonomy" id="8400"/>
    <lineage>
        <taxon>Eukaryota</taxon>
        <taxon>Metazoa</taxon>
        <taxon>Chordata</taxon>
        <taxon>Craniata</taxon>
        <taxon>Vertebrata</taxon>
        <taxon>Euteleostomi</taxon>
        <taxon>Amphibia</taxon>
        <taxon>Batrachia</taxon>
        <taxon>Anura</taxon>
        <taxon>Neobatrachia</taxon>
        <taxon>Ranoidea</taxon>
        <taxon>Ranidae</taxon>
        <taxon>Aquarana</taxon>
    </lineage>
</organism>
<dbReference type="GO" id="GO:0005770">
    <property type="term" value="C:late endosome"/>
    <property type="evidence" value="ECO:0007669"/>
    <property type="project" value="TreeGrafter"/>
</dbReference>
<gene>
    <name evidence="1" type="ORF">AB205_0018940</name>
</gene>
<dbReference type="EMBL" id="KV923997">
    <property type="protein sequence ID" value="PIO37703.1"/>
    <property type="molecule type" value="Genomic_DNA"/>
</dbReference>
<dbReference type="PANTHER" id="PTHR12616">
    <property type="entry name" value="VACUOLAR PROTEIN SORTING VPS41"/>
    <property type="match status" value="1"/>
</dbReference>
<dbReference type="GO" id="GO:0034058">
    <property type="term" value="P:endosomal vesicle fusion"/>
    <property type="evidence" value="ECO:0007669"/>
    <property type="project" value="TreeGrafter"/>
</dbReference>
<protein>
    <submittedName>
        <fullName evidence="1">Uncharacterized protein</fullName>
    </submittedName>
</protein>
<dbReference type="OrthoDB" id="289913at2759"/>
<dbReference type="GO" id="GO:0005769">
    <property type="term" value="C:early endosome"/>
    <property type="evidence" value="ECO:0007669"/>
    <property type="project" value="TreeGrafter"/>
</dbReference>
<accession>A0A2G9SDW8</accession>
<reference evidence="1" key="1">
    <citation type="submission" date="2017-08" db="EMBL/GenBank/DDBJ databases">
        <title>Assembly of the North American Bullfrog Genome.</title>
        <authorList>
            <person name="Warren R.L."/>
            <person name="Vandervalk B.P."/>
            <person name="Kucuk E."/>
            <person name="Birol I."/>
            <person name="Helbing C."/>
            <person name="Pandoh P."/>
            <person name="Behsaz B."/>
            <person name="Mohamadi H."/>
            <person name="Chu J."/>
            <person name="Jackman S."/>
            <person name="Hammond S.A."/>
            <person name="Veldhoen N."/>
            <person name="Kirk H."/>
            <person name="Zhao Y."/>
            <person name="Coope R."/>
            <person name="Pleasance S."/>
            <person name="Moore R."/>
            <person name="Holt R."/>
        </authorList>
    </citation>
    <scope>NUCLEOTIDE SEQUENCE</scope>
    <source>
        <strain evidence="1">Bruno</strain>
        <tissue evidence="1">Liver</tissue>
    </source>
</reference>
<name>A0A2G9SDW8_AQUCT</name>
<sequence length="73" mass="8512">MCQYDPGHVTSMLQILEHYRLEETIQIAQKHNNHETLAYLLEKKGDIQAAFEVMLTVKSATFFSFTILQVFSY</sequence>
<evidence type="ECO:0000313" key="1">
    <source>
        <dbReference type="EMBL" id="PIO37703.1"/>
    </source>
</evidence>